<dbReference type="AlphaFoldDB" id="A0A426X766"/>
<evidence type="ECO:0000313" key="2">
    <source>
        <dbReference type="EMBL" id="RRT35290.1"/>
    </source>
</evidence>
<accession>A0A426X766</accession>
<gene>
    <name evidence="2" type="ORF">B296_00046465</name>
</gene>
<sequence length="68" mass="7338">MATAARASDHCVQQRPRKRQPRMPPVAAPHANGRVPAADDVQNAMQSQPQPHASDRTGDGDDGRRGRS</sequence>
<feature type="region of interest" description="Disordered" evidence="1">
    <location>
        <begin position="1"/>
        <end position="68"/>
    </location>
</feature>
<dbReference type="EMBL" id="AMZH03025250">
    <property type="protein sequence ID" value="RRT35290.1"/>
    <property type="molecule type" value="Genomic_DNA"/>
</dbReference>
<organism evidence="2 3">
    <name type="scientific">Ensete ventricosum</name>
    <name type="common">Abyssinian banana</name>
    <name type="synonym">Musa ensete</name>
    <dbReference type="NCBI Taxonomy" id="4639"/>
    <lineage>
        <taxon>Eukaryota</taxon>
        <taxon>Viridiplantae</taxon>
        <taxon>Streptophyta</taxon>
        <taxon>Embryophyta</taxon>
        <taxon>Tracheophyta</taxon>
        <taxon>Spermatophyta</taxon>
        <taxon>Magnoliopsida</taxon>
        <taxon>Liliopsida</taxon>
        <taxon>Zingiberales</taxon>
        <taxon>Musaceae</taxon>
        <taxon>Ensete</taxon>
    </lineage>
</organism>
<protein>
    <submittedName>
        <fullName evidence="2">Uncharacterized protein</fullName>
    </submittedName>
</protein>
<reference evidence="2 3" key="1">
    <citation type="journal article" date="2014" name="Agronomy (Basel)">
        <title>A Draft Genome Sequence for Ensete ventricosum, the Drought-Tolerant Tree Against Hunger.</title>
        <authorList>
            <person name="Harrison J."/>
            <person name="Moore K.A."/>
            <person name="Paszkiewicz K."/>
            <person name="Jones T."/>
            <person name="Grant M."/>
            <person name="Ambacheew D."/>
            <person name="Muzemil S."/>
            <person name="Studholme D.J."/>
        </authorList>
    </citation>
    <scope>NUCLEOTIDE SEQUENCE [LARGE SCALE GENOMIC DNA]</scope>
</reference>
<feature type="compositionally biased region" description="Basic and acidic residues" evidence="1">
    <location>
        <begin position="53"/>
        <end position="68"/>
    </location>
</feature>
<name>A0A426X766_ENSVE</name>
<evidence type="ECO:0000256" key="1">
    <source>
        <dbReference type="SAM" id="MobiDB-lite"/>
    </source>
</evidence>
<proteinExistence type="predicted"/>
<evidence type="ECO:0000313" key="3">
    <source>
        <dbReference type="Proteomes" id="UP000287651"/>
    </source>
</evidence>
<dbReference type="Proteomes" id="UP000287651">
    <property type="component" value="Unassembled WGS sequence"/>
</dbReference>
<comment type="caution">
    <text evidence="2">The sequence shown here is derived from an EMBL/GenBank/DDBJ whole genome shotgun (WGS) entry which is preliminary data.</text>
</comment>